<evidence type="ECO:0000313" key="10">
    <source>
        <dbReference type="Proteomes" id="UP001501343"/>
    </source>
</evidence>
<evidence type="ECO:0000256" key="2">
    <source>
        <dbReference type="ARBA" id="ARBA00007362"/>
    </source>
</evidence>
<comment type="similarity">
    <text evidence="2">Belongs to the EamA transporter family.</text>
</comment>
<feature type="compositionally biased region" description="Polar residues" evidence="6">
    <location>
        <begin position="286"/>
        <end position="299"/>
    </location>
</feature>
<accession>A0ABN2PZG4</accession>
<dbReference type="PANTHER" id="PTHR32322">
    <property type="entry name" value="INNER MEMBRANE TRANSPORTER"/>
    <property type="match status" value="1"/>
</dbReference>
<comment type="caution">
    <text evidence="9">The sequence shown here is derived from an EMBL/GenBank/DDBJ whole genome shotgun (WGS) entry which is preliminary data.</text>
</comment>
<feature type="domain" description="EamA" evidence="8">
    <location>
        <begin position="8"/>
        <end position="135"/>
    </location>
</feature>
<name>A0ABN2PZG4_9MICO</name>
<feature type="transmembrane region" description="Helical" evidence="7">
    <location>
        <begin position="36"/>
        <end position="54"/>
    </location>
</feature>
<protein>
    <submittedName>
        <fullName evidence="9">EamA family transporter</fullName>
    </submittedName>
</protein>
<evidence type="ECO:0000256" key="7">
    <source>
        <dbReference type="SAM" id="Phobius"/>
    </source>
</evidence>
<organism evidence="9 10">
    <name type="scientific">Microbacterium aoyamense</name>
    <dbReference type="NCBI Taxonomy" id="344166"/>
    <lineage>
        <taxon>Bacteria</taxon>
        <taxon>Bacillati</taxon>
        <taxon>Actinomycetota</taxon>
        <taxon>Actinomycetes</taxon>
        <taxon>Micrococcales</taxon>
        <taxon>Microbacteriaceae</taxon>
        <taxon>Microbacterium</taxon>
    </lineage>
</organism>
<feature type="compositionally biased region" description="Basic and acidic residues" evidence="6">
    <location>
        <begin position="301"/>
        <end position="316"/>
    </location>
</feature>
<evidence type="ECO:0000256" key="4">
    <source>
        <dbReference type="ARBA" id="ARBA00022989"/>
    </source>
</evidence>
<feature type="transmembrane region" description="Helical" evidence="7">
    <location>
        <begin position="91"/>
        <end position="111"/>
    </location>
</feature>
<evidence type="ECO:0000256" key="1">
    <source>
        <dbReference type="ARBA" id="ARBA00004141"/>
    </source>
</evidence>
<keyword evidence="10" id="KW-1185">Reference proteome</keyword>
<evidence type="ECO:0000256" key="6">
    <source>
        <dbReference type="SAM" id="MobiDB-lite"/>
    </source>
</evidence>
<feature type="transmembrane region" description="Helical" evidence="7">
    <location>
        <begin position="179"/>
        <end position="198"/>
    </location>
</feature>
<evidence type="ECO:0000313" key="9">
    <source>
        <dbReference type="EMBL" id="GAA1939516.1"/>
    </source>
</evidence>
<sequence>MEGNRFGWIAITAIAPIAWGSTYVVTRNLLPADYPLWGGVLRALPAGLLVLLLARRLPTGSWWWRSLVLGILNVGGFFVLIYVAGQRLPSGLASTLMSTSAACMLLFAWLLLHRRPRLAAVVGASVGLVGVGVMLGFDGSGADPVGVAASLGAMVSSSIGFVLTVRWGSDIPALTMTSWQLVGGSLVLVPAALLVEGAPPALTLESGLGFAYVTLVATAVAYVAWFAGLRHLSPGVVGIVGLLNPVTGVVLGVIVAGEGFGFSQAVGLVLVLVGVVLGSLPPRRTPVSSPGSELSSARSPHSRDRIGRIASRDGTRRARRAPSRMM</sequence>
<proteinExistence type="inferred from homology"/>
<feature type="transmembrane region" description="Helical" evidence="7">
    <location>
        <begin position="118"/>
        <end position="137"/>
    </location>
</feature>
<feature type="transmembrane region" description="Helical" evidence="7">
    <location>
        <begin position="149"/>
        <end position="167"/>
    </location>
</feature>
<feature type="region of interest" description="Disordered" evidence="6">
    <location>
        <begin position="284"/>
        <end position="326"/>
    </location>
</feature>
<dbReference type="PANTHER" id="PTHR32322:SF2">
    <property type="entry name" value="EAMA DOMAIN-CONTAINING PROTEIN"/>
    <property type="match status" value="1"/>
</dbReference>
<dbReference type="Pfam" id="PF00892">
    <property type="entry name" value="EamA"/>
    <property type="match status" value="2"/>
</dbReference>
<gene>
    <name evidence="9" type="ORF">GCM10009775_34440</name>
</gene>
<feature type="compositionally biased region" description="Basic residues" evidence="6">
    <location>
        <begin position="317"/>
        <end position="326"/>
    </location>
</feature>
<dbReference type="InterPro" id="IPR000620">
    <property type="entry name" value="EamA_dom"/>
</dbReference>
<feature type="transmembrane region" description="Helical" evidence="7">
    <location>
        <begin position="262"/>
        <end position="280"/>
    </location>
</feature>
<feature type="transmembrane region" description="Helical" evidence="7">
    <location>
        <begin position="236"/>
        <end position="256"/>
    </location>
</feature>
<keyword evidence="3 7" id="KW-0812">Transmembrane</keyword>
<dbReference type="InterPro" id="IPR037185">
    <property type="entry name" value="EmrE-like"/>
</dbReference>
<feature type="domain" description="EamA" evidence="8">
    <location>
        <begin position="146"/>
        <end position="277"/>
    </location>
</feature>
<evidence type="ECO:0000256" key="5">
    <source>
        <dbReference type="ARBA" id="ARBA00023136"/>
    </source>
</evidence>
<dbReference type="Proteomes" id="UP001501343">
    <property type="component" value="Unassembled WGS sequence"/>
</dbReference>
<dbReference type="EMBL" id="BAAAOF010000008">
    <property type="protein sequence ID" value="GAA1939516.1"/>
    <property type="molecule type" value="Genomic_DNA"/>
</dbReference>
<dbReference type="InterPro" id="IPR050638">
    <property type="entry name" value="AA-Vitamin_Transporters"/>
</dbReference>
<keyword evidence="4 7" id="KW-1133">Transmembrane helix</keyword>
<dbReference type="RefSeq" id="WP_248152507.1">
    <property type="nucleotide sequence ID" value="NZ_BAAAOF010000008.1"/>
</dbReference>
<evidence type="ECO:0000259" key="8">
    <source>
        <dbReference type="Pfam" id="PF00892"/>
    </source>
</evidence>
<evidence type="ECO:0000256" key="3">
    <source>
        <dbReference type="ARBA" id="ARBA00022692"/>
    </source>
</evidence>
<keyword evidence="5 7" id="KW-0472">Membrane</keyword>
<feature type="transmembrane region" description="Helical" evidence="7">
    <location>
        <begin position="66"/>
        <end position="85"/>
    </location>
</feature>
<reference evidence="9 10" key="1">
    <citation type="journal article" date="2019" name="Int. J. Syst. Evol. Microbiol.">
        <title>The Global Catalogue of Microorganisms (GCM) 10K type strain sequencing project: providing services to taxonomists for standard genome sequencing and annotation.</title>
        <authorList>
            <consortium name="The Broad Institute Genomics Platform"/>
            <consortium name="The Broad Institute Genome Sequencing Center for Infectious Disease"/>
            <person name="Wu L."/>
            <person name="Ma J."/>
        </authorList>
    </citation>
    <scope>NUCLEOTIDE SEQUENCE [LARGE SCALE GENOMIC DNA]</scope>
    <source>
        <strain evidence="9 10">JCM 14900</strain>
    </source>
</reference>
<comment type="subcellular location">
    <subcellularLocation>
        <location evidence="1">Membrane</location>
        <topology evidence="1">Multi-pass membrane protein</topology>
    </subcellularLocation>
</comment>
<dbReference type="SUPFAM" id="SSF103481">
    <property type="entry name" value="Multidrug resistance efflux transporter EmrE"/>
    <property type="match status" value="2"/>
</dbReference>
<feature type="transmembrane region" description="Helical" evidence="7">
    <location>
        <begin position="210"/>
        <end position="229"/>
    </location>
</feature>